<keyword evidence="10" id="KW-1185">Reference proteome</keyword>
<keyword evidence="6" id="KW-0408">Iron</keyword>
<dbReference type="PANTHER" id="PTHR47153">
    <property type="entry name" value="LACTATE UTILIZATION PROTEIN B"/>
    <property type="match status" value="1"/>
</dbReference>
<keyword evidence="2" id="KW-0004">4Fe-4S</keyword>
<dbReference type="SUPFAM" id="SSF100950">
    <property type="entry name" value="NagB/RpiA/CoA transferase-like"/>
    <property type="match status" value="1"/>
</dbReference>
<feature type="domain" description="4Fe-4S ferredoxin-type" evidence="8">
    <location>
        <begin position="310"/>
        <end position="339"/>
    </location>
</feature>
<evidence type="ECO:0000313" key="10">
    <source>
        <dbReference type="Proteomes" id="UP000198779"/>
    </source>
</evidence>
<dbReference type="GO" id="GO:0051539">
    <property type="term" value="F:4 iron, 4 sulfur cluster binding"/>
    <property type="evidence" value="ECO:0007669"/>
    <property type="project" value="UniProtKB-KW"/>
</dbReference>
<evidence type="ECO:0000256" key="4">
    <source>
        <dbReference type="ARBA" id="ARBA00022737"/>
    </source>
</evidence>
<dbReference type="RefSeq" id="WP_091815052.1">
    <property type="nucleotide sequence ID" value="NZ_FNCQ01000003.1"/>
</dbReference>
<dbReference type="InterPro" id="IPR004452">
    <property type="entry name" value="LutB/LldF"/>
</dbReference>
<dbReference type="PROSITE" id="PS00198">
    <property type="entry name" value="4FE4S_FER_1"/>
    <property type="match status" value="1"/>
</dbReference>
<reference evidence="10" key="1">
    <citation type="submission" date="2016-10" db="EMBL/GenBank/DDBJ databases">
        <authorList>
            <person name="Varghese N."/>
            <person name="Submissions S."/>
        </authorList>
    </citation>
    <scope>NUCLEOTIDE SEQUENCE [LARGE SCALE GENOMIC DNA]</scope>
    <source>
        <strain evidence="10">BP1-148</strain>
    </source>
</reference>
<dbReference type="InterPro" id="IPR017896">
    <property type="entry name" value="4Fe4S_Fe-S-bd"/>
</dbReference>
<evidence type="ECO:0000256" key="1">
    <source>
        <dbReference type="ARBA" id="ARBA00022448"/>
    </source>
</evidence>
<dbReference type="InterPro" id="IPR003741">
    <property type="entry name" value="LUD_dom"/>
</dbReference>
<keyword evidence="3" id="KW-0479">Metal-binding</keyword>
<keyword evidence="4" id="KW-0677">Repeat</keyword>
<dbReference type="InterPro" id="IPR037171">
    <property type="entry name" value="NagB/RpiA_transferase-like"/>
</dbReference>
<dbReference type="PANTHER" id="PTHR47153:SF2">
    <property type="entry name" value="LACTATE UTILIZATION PROTEIN B"/>
    <property type="match status" value="1"/>
</dbReference>
<dbReference type="Gene3D" id="3.40.50.10420">
    <property type="entry name" value="NagB/RpiA/CoA transferase-like"/>
    <property type="match status" value="1"/>
</dbReference>
<accession>A0A1G7TRR5</accession>
<organism evidence="9 10">
    <name type="scientific">Prevotella communis</name>
    <dbReference type="NCBI Taxonomy" id="2913614"/>
    <lineage>
        <taxon>Bacteria</taxon>
        <taxon>Pseudomonadati</taxon>
        <taxon>Bacteroidota</taxon>
        <taxon>Bacteroidia</taxon>
        <taxon>Bacteroidales</taxon>
        <taxon>Prevotellaceae</taxon>
        <taxon>Prevotella</taxon>
    </lineage>
</organism>
<evidence type="ECO:0000256" key="3">
    <source>
        <dbReference type="ARBA" id="ARBA00022723"/>
    </source>
</evidence>
<dbReference type="InterPro" id="IPR024185">
    <property type="entry name" value="FTHF_cligase-like_sf"/>
</dbReference>
<protein>
    <submittedName>
        <fullName evidence="9">L-lactate dehydrogenase complex protein LldF</fullName>
    </submittedName>
</protein>
<dbReference type="STRING" id="645274.SAMN04487901_10392"/>
<dbReference type="GO" id="GO:0006089">
    <property type="term" value="P:lactate metabolic process"/>
    <property type="evidence" value="ECO:0007669"/>
    <property type="project" value="InterPro"/>
</dbReference>
<dbReference type="GO" id="GO:0046872">
    <property type="term" value="F:metal ion binding"/>
    <property type="evidence" value="ECO:0007669"/>
    <property type="project" value="UniProtKB-KW"/>
</dbReference>
<dbReference type="Proteomes" id="UP000198779">
    <property type="component" value="Unassembled WGS sequence"/>
</dbReference>
<dbReference type="InterPro" id="IPR017900">
    <property type="entry name" value="4Fe4S_Fe_S_CS"/>
</dbReference>
<dbReference type="Pfam" id="PF02589">
    <property type="entry name" value="LUD_dom"/>
    <property type="match status" value="1"/>
</dbReference>
<dbReference type="SUPFAM" id="SSF54862">
    <property type="entry name" value="4Fe-4S ferredoxins"/>
    <property type="match status" value="1"/>
</dbReference>
<name>A0A1G7TRR5_9BACT</name>
<evidence type="ECO:0000256" key="2">
    <source>
        <dbReference type="ARBA" id="ARBA00022485"/>
    </source>
</evidence>
<keyword evidence="1" id="KW-0813">Transport</keyword>
<sequence length="470" mass="53260">MSTKHSKAAEAYLQKPRVAKHHDQTFYGVRQKRDRMAQDLPEWEDLREAASQIKKHTITHLADYLEQFEQNAVKNGIHVHWAKDAQEYNAIVLDILQKHQVKKVVKSKSMLTEECHLNENLERSGIEVIETDLGERILQMMKLAPSHIVMPALHVHREDIGATFRRLIPNYKEIAASYAGRVGGDSIADENDPTFLTYVARMHLRQQFMEADAGMTGANFGVAETGDVVVCTNEGNADMSTSIPKLHIVSMGIEKLVPNYAAMGVFQRLLARNGTGQETTVYTSHFRGPRPGGEMHIVLVDNGRSSILSNQEHWQTLKCMRCGACMNTCPVYRRSAGYSYTYFIPGPIGINLGMLRDPRRYSDNVSACSLCCSCDNVCPVKVDLSAQVYRWRQQLDSLGKADPMKKYMSVGMSFLFNRPQVYTSALRLSPLVNWLPGPLLQNSLNPWAYAHRMMKFPPKSFHQLWKEKKL</sequence>
<keyword evidence="7" id="KW-0411">Iron-sulfur</keyword>
<dbReference type="EMBL" id="FNCQ01000003">
    <property type="protein sequence ID" value="SDG37250.1"/>
    <property type="molecule type" value="Genomic_DNA"/>
</dbReference>
<evidence type="ECO:0000256" key="5">
    <source>
        <dbReference type="ARBA" id="ARBA00022982"/>
    </source>
</evidence>
<gene>
    <name evidence="9" type="ORF">SAMN04487901_10392</name>
</gene>
<evidence type="ECO:0000256" key="6">
    <source>
        <dbReference type="ARBA" id="ARBA00023004"/>
    </source>
</evidence>
<dbReference type="Gene3D" id="1.10.1060.10">
    <property type="entry name" value="Alpha-helical ferredoxin"/>
    <property type="match status" value="1"/>
</dbReference>
<dbReference type="Pfam" id="PF13183">
    <property type="entry name" value="Fer4_8"/>
    <property type="match status" value="1"/>
</dbReference>
<evidence type="ECO:0000256" key="7">
    <source>
        <dbReference type="ARBA" id="ARBA00023014"/>
    </source>
</evidence>
<dbReference type="InterPro" id="IPR009051">
    <property type="entry name" value="Helical_ferredxn"/>
</dbReference>
<evidence type="ECO:0000313" key="9">
    <source>
        <dbReference type="EMBL" id="SDG37250.1"/>
    </source>
</evidence>
<keyword evidence="5" id="KW-0249">Electron transport</keyword>
<evidence type="ECO:0000259" key="8">
    <source>
        <dbReference type="PROSITE" id="PS51379"/>
    </source>
</evidence>
<dbReference type="AlphaFoldDB" id="A0A1G7TRR5"/>
<proteinExistence type="predicted"/>
<dbReference type="PROSITE" id="PS51379">
    <property type="entry name" value="4FE4S_FER_2"/>
    <property type="match status" value="1"/>
</dbReference>